<dbReference type="PRINTS" id="PR00953">
    <property type="entry name" value="TYPE3IMRPROT"/>
</dbReference>
<dbReference type="RefSeq" id="WP_346196265.1">
    <property type="nucleotide sequence ID" value="NZ_JBDJHV010000042.1"/>
</dbReference>
<dbReference type="PANTHER" id="PTHR30065:SF1">
    <property type="entry name" value="SURFACE PRESENTATION OF ANTIGENS PROTEIN SPAR"/>
    <property type="match status" value="1"/>
</dbReference>
<evidence type="ECO:0000256" key="7">
    <source>
        <dbReference type="RuleBase" id="RU362072"/>
    </source>
</evidence>
<evidence type="ECO:0000256" key="3">
    <source>
        <dbReference type="ARBA" id="ARBA00022475"/>
    </source>
</evidence>
<evidence type="ECO:0000256" key="1">
    <source>
        <dbReference type="ARBA" id="ARBA00004651"/>
    </source>
</evidence>
<dbReference type="EMBL" id="JBDQQU010000026">
    <property type="protein sequence ID" value="MEO3956532.1"/>
    <property type="molecule type" value="Genomic_DNA"/>
</dbReference>
<feature type="transmembrane region" description="Helical" evidence="7">
    <location>
        <begin position="129"/>
        <end position="148"/>
    </location>
</feature>
<protein>
    <submittedName>
        <fullName evidence="8">Type III secretion system export apparatus subunit SctT</fullName>
    </submittedName>
</protein>
<feature type="transmembrane region" description="Helical" evidence="7">
    <location>
        <begin position="13"/>
        <end position="34"/>
    </location>
</feature>
<feature type="transmembrane region" description="Helical" evidence="7">
    <location>
        <begin position="79"/>
        <end position="103"/>
    </location>
</feature>
<feature type="transmembrane region" description="Helical" evidence="7">
    <location>
        <begin position="215"/>
        <end position="232"/>
    </location>
</feature>
<keyword evidence="5 7" id="KW-1133">Transmembrane helix</keyword>
<gene>
    <name evidence="8" type="primary">sctT</name>
    <name evidence="8" type="ORF">ABH309_18995</name>
</gene>
<evidence type="ECO:0000313" key="9">
    <source>
        <dbReference type="Proteomes" id="UP001438292"/>
    </source>
</evidence>
<comment type="similarity">
    <text evidence="2 7">Belongs to the FliR/MopE/SpaR family.</text>
</comment>
<evidence type="ECO:0000256" key="6">
    <source>
        <dbReference type="ARBA" id="ARBA00023136"/>
    </source>
</evidence>
<dbReference type="PANTHER" id="PTHR30065">
    <property type="entry name" value="FLAGELLAR BIOSYNTHETIC PROTEIN FLIR"/>
    <property type="match status" value="1"/>
</dbReference>
<organism evidence="8 9">
    <name type="scientific">Chromobacterium piscinae</name>
    <dbReference type="NCBI Taxonomy" id="686831"/>
    <lineage>
        <taxon>Bacteria</taxon>
        <taxon>Pseudomonadati</taxon>
        <taxon>Pseudomonadota</taxon>
        <taxon>Betaproteobacteria</taxon>
        <taxon>Neisseriales</taxon>
        <taxon>Chromobacteriaceae</taxon>
        <taxon>Chromobacterium</taxon>
    </lineage>
</organism>
<keyword evidence="6 7" id="KW-0472">Membrane</keyword>
<dbReference type="InterPro" id="IPR006304">
    <property type="entry name" value="T3SS_SpaR/YscT"/>
</dbReference>
<proteinExistence type="inferred from homology"/>
<dbReference type="InterPro" id="IPR002010">
    <property type="entry name" value="T3SS_IM_R"/>
</dbReference>
<evidence type="ECO:0000256" key="2">
    <source>
        <dbReference type="ARBA" id="ARBA00009772"/>
    </source>
</evidence>
<sequence>MDFVSLFFNVQDALLAAVLGFARVAPTFFMLPFLNGSVLSGVMRITITMLVALSLWPYPAAALPPWSETTYFVVVVQEVFIGLVLAVVLVLPFWIFHAIGNIIDNQRGASMGSNVDPASGDETTDMGNLLHWFAAVVYLQTGGLVLLLETFSMSYQICGPWQTCTPTVKAVVGVLNKTVAQALILSGPVIAALLLSEVLLGLLGRFAQQMNPFSLSLGLKSAIAIFVLFVYFSPILPGKVWSATVAPAALVQWLTRN</sequence>
<comment type="caution">
    <text evidence="8">The sequence shown here is derived from an EMBL/GenBank/DDBJ whole genome shotgun (WGS) entry which is preliminary data.</text>
</comment>
<keyword evidence="4 7" id="KW-0812">Transmembrane</keyword>
<reference evidence="8 9" key="1">
    <citation type="submission" date="2024-05" db="EMBL/GenBank/DDBJ databases">
        <authorList>
            <person name="De Oliveira J.P."/>
            <person name="Noriler S.A."/>
            <person name="De Oliveira A.G."/>
            <person name="Sipoli D.S."/>
        </authorList>
    </citation>
    <scope>NUCLEOTIDE SEQUENCE [LARGE SCALE GENOMIC DNA]</scope>
    <source>
        <strain evidence="8 9">LABIM186</strain>
    </source>
</reference>
<feature type="transmembrane region" description="Helical" evidence="7">
    <location>
        <begin position="182"/>
        <end position="203"/>
    </location>
</feature>
<feature type="transmembrane region" description="Helical" evidence="7">
    <location>
        <begin position="41"/>
        <end position="59"/>
    </location>
</feature>
<accession>A0ABV0H9S2</accession>
<dbReference type="Proteomes" id="UP001438292">
    <property type="component" value="Unassembled WGS sequence"/>
</dbReference>
<evidence type="ECO:0000313" key="8">
    <source>
        <dbReference type="EMBL" id="MEO3956532.1"/>
    </source>
</evidence>
<keyword evidence="9" id="KW-1185">Reference proteome</keyword>
<name>A0ABV0H9S2_9NEIS</name>
<comment type="subcellular location">
    <subcellularLocation>
        <location evidence="1 7">Cell membrane</location>
        <topology evidence="1 7">Multi-pass membrane protein</topology>
    </subcellularLocation>
</comment>
<evidence type="ECO:0000256" key="5">
    <source>
        <dbReference type="ARBA" id="ARBA00022989"/>
    </source>
</evidence>
<dbReference type="NCBIfam" id="TIGR01401">
    <property type="entry name" value="fliR_like_III"/>
    <property type="match status" value="1"/>
</dbReference>
<evidence type="ECO:0000256" key="4">
    <source>
        <dbReference type="ARBA" id="ARBA00022692"/>
    </source>
</evidence>
<dbReference type="Pfam" id="PF01311">
    <property type="entry name" value="Bac_export_1"/>
    <property type="match status" value="1"/>
</dbReference>
<keyword evidence="3 7" id="KW-1003">Cell membrane</keyword>